<accession>A0A6G7XCM8</accession>
<gene>
    <name evidence="1" type="ORF">G7068_03170</name>
</gene>
<sequence length="191" mass="21254">MAIAAIDGVTPNSRATDPVTSVDAGRSVNLVHSKEYVFQALKVFGPMADHELVELHEGDTFGHKAFGRFSPQRLRTARANLVEDERVEFTGKYRKTDSGRRAQVWCVKPSEFTRDEKLARLGAWGDLTIRPSGPHVNISRLDAYLGIGDSRLTDLDADRRAAARLKTDELAAKCGSRDLIDLLFFLALREQ</sequence>
<dbReference type="KEGG" id="lvi:G7068_03170"/>
<dbReference type="EMBL" id="CP049863">
    <property type="protein sequence ID" value="QIK62315.1"/>
    <property type="molecule type" value="Genomic_DNA"/>
</dbReference>
<reference evidence="1 2" key="1">
    <citation type="submission" date="2020-03" db="EMBL/GenBank/DDBJ databases">
        <title>Leucobacter sp. nov., isolated from beetles.</title>
        <authorList>
            <person name="Hyun D.-W."/>
            <person name="Bae J.-W."/>
        </authorList>
    </citation>
    <scope>NUCLEOTIDE SEQUENCE [LARGE SCALE GENOMIC DNA]</scope>
    <source>
        <strain evidence="1 2">HDW9C</strain>
    </source>
</reference>
<dbReference type="AlphaFoldDB" id="A0A6G7XCM8"/>
<evidence type="ECO:0000313" key="2">
    <source>
        <dbReference type="Proteomes" id="UP000502677"/>
    </source>
</evidence>
<dbReference type="Proteomes" id="UP000502677">
    <property type="component" value="Chromosome"/>
</dbReference>
<evidence type="ECO:0000313" key="1">
    <source>
        <dbReference type="EMBL" id="QIK62315.1"/>
    </source>
</evidence>
<protein>
    <submittedName>
        <fullName evidence="1">Uncharacterized protein</fullName>
    </submittedName>
</protein>
<keyword evidence="2" id="KW-1185">Reference proteome</keyword>
<organism evidence="1 2">
    <name type="scientific">Leucobacter viscericola</name>
    <dbReference type="NCBI Taxonomy" id="2714935"/>
    <lineage>
        <taxon>Bacteria</taxon>
        <taxon>Bacillati</taxon>
        <taxon>Actinomycetota</taxon>
        <taxon>Actinomycetes</taxon>
        <taxon>Micrococcales</taxon>
        <taxon>Microbacteriaceae</taxon>
        <taxon>Leucobacter</taxon>
    </lineage>
</organism>
<dbReference type="RefSeq" id="WP_166288751.1">
    <property type="nucleotide sequence ID" value="NZ_CP049863.1"/>
</dbReference>
<name>A0A6G7XCM8_9MICO</name>
<proteinExistence type="predicted"/>